<evidence type="ECO:0000313" key="1">
    <source>
        <dbReference type="EMBL" id="JAS17040.1"/>
    </source>
</evidence>
<name>A0A1B6CU89_9HEMI</name>
<gene>
    <name evidence="1" type="ORF">g.3505</name>
</gene>
<dbReference type="AlphaFoldDB" id="A0A1B6CU89"/>
<proteinExistence type="predicted"/>
<organism evidence="1">
    <name type="scientific">Clastoptera arizonana</name>
    <name type="common">Arizona spittle bug</name>
    <dbReference type="NCBI Taxonomy" id="38151"/>
    <lineage>
        <taxon>Eukaryota</taxon>
        <taxon>Metazoa</taxon>
        <taxon>Ecdysozoa</taxon>
        <taxon>Arthropoda</taxon>
        <taxon>Hexapoda</taxon>
        <taxon>Insecta</taxon>
        <taxon>Pterygota</taxon>
        <taxon>Neoptera</taxon>
        <taxon>Paraneoptera</taxon>
        <taxon>Hemiptera</taxon>
        <taxon>Auchenorrhyncha</taxon>
        <taxon>Cercopoidea</taxon>
        <taxon>Clastopteridae</taxon>
        <taxon>Clastoptera</taxon>
    </lineage>
</organism>
<accession>A0A1B6CU89</accession>
<dbReference type="InterPro" id="IPR038602">
    <property type="entry name" value="Mite_allergen_7_sf"/>
</dbReference>
<dbReference type="Pfam" id="PF16984">
    <property type="entry name" value="Grp7_allergen"/>
    <property type="match status" value="1"/>
</dbReference>
<dbReference type="EMBL" id="GEDC01020258">
    <property type="protein sequence ID" value="JAS17040.1"/>
    <property type="molecule type" value="Transcribed_RNA"/>
</dbReference>
<sequence length="219" mass="25440">MDLASSVENFLTQKFAEDLNKLNLKHINDESEDINNFVDSVIRRQLEESILPGGSTVTLEDYDEWFSLMFTKYNVVLTGGTLDGLNTLTRTSDVEVTLYGRGYDIRFNIACNDIELYYDKYEVNNFLFKPTGSLRLTVKRVRMETRWSLQYNRRRGVYEGDVFDVVKIKGLDDVQLFVTGFGGFDFIINKLVGWAAYYFEDSIVDVIEEKISQYIPIRF</sequence>
<dbReference type="InterPro" id="IPR020234">
    <property type="entry name" value="Mite_allergen_group-7"/>
</dbReference>
<protein>
    <submittedName>
        <fullName evidence="1">Uncharacterized protein</fullName>
    </submittedName>
</protein>
<dbReference type="Gene3D" id="3.15.10.50">
    <property type="match status" value="1"/>
</dbReference>
<reference evidence="1" key="1">
    <citation type="submission" date="2015-12" db="EMBL/GenBank/DDBJ databases">
        <title>De novo transcriptome assembly of four potential Pierce s Disease insect vectors from Arizona vineyards.</title>
        <authorList>
            <person name="Tassone E.E."/>
        </authorList>
    </citation>
    <scope>NUCLEOTIDE SEQUENCE</scope>
</reference>